<keyword evidence="3" id="KW-0378">Hydrolase</keyword>
<dbReference type="Pfam" id="PF04002">
    <property type="entry name" value="RadC"/>
    <property type="match status" value="1"/>
</dbReference>
<dbReference type="InterPro" id="IPR037518">
    <property type="entry name" value="MPN"/>
</dbReference>
<reference evidence="7 8" key="1">
    <citation type="submission" date="2018-06" db="EMBL/GenBank/DDBJ databases">
        <authorList>
            <consortium name="Pathogen Informatics"/>
            <person name="Doyle S."/>
        </authorList>
    </citation>
    <scope>NUCLEOTIDE SEQUENCE [LARGE SCALE GENOMIC DNA]</scope>
    <source>
        <strain evidence="7 8">NCTC8256</strain>
    </source>
</reference>
<dbReference type="GO" id="GO:0046872">
    <property type="term" value="F:metal ion binding"/>
    <property type="evidence" value="ECO:0007669"/>
    <property type="project" value="UniProtKB-KW"/>
</dbReference>
<dbReference type="PROSITE" id="PS50249">
    <property type="entry name" value="MPN"/>
    <property type="match status" value="1"/>
</dbReference>
<proteinExistence type="predicted"/>
<evidence type="ECO:0000256" key="3">
    <source>
        <dbReference type="ARBA" id="ARBA00022801"/>
    </source>
</evidence>
<dbReference type="Proteomes" id="UP000254346">
    <property type="component" value="Unassembled WGS sequence"/>
</dbReference>
<dbReference type="Gene3D" id="3.40.140.10">
    <property type="entry name" value="Cytidine Deaminase, domain 2"/>
    <property type="match status" value="1"/>
</dbReference>
<dbReference type="InterPro" id="IPR020891">
    <property type="entry name" value="UPF0758_CS"/>
</dbReference>
<dbReference type="AlphaFoldDB" id="A0A379VHF3"/>
<organism evidence="7 8">
    <name type="scientific">Salmonella enterica I</name>
    <dbReference type="NCBI Taxonomy" id="59201"/>
    <lineage>
        <taxon>Bacteria</taxon>
        <taxon>Pseudomonadati</taxon>
        <taxon>Pseudomonadota</taxon>
        <taxon>Gammaproteobacteria</taxon>
        <taxon>Enterobacterales</taxon>
        <taxon>Enterobacteriaceae</taxon>
        <taxon>Salmonella</taxon>
    </lineage>
</organism>
<dbReference type="SUPFAM" id="SSF102712">
    <property type="entry name" value="JAB1/MPN domain"/>
    <property type="match status" value="1"/>
</dbReference>
<evidence type="ECO:0000313" key="8">
    <source>
        <dbReference type="Proteomes" id="UP000254346"/>
    </source>
</evidence>
<keyword evidence="4" id="KW-0862">Zinc</keyword>
<protein>
    <submittedName>
        <fullName evidence="7">Prophage protein</fullName>
    </submittedName>
</protein>
<keyword evidence="5" id="KW-0482">Metalloprotease</keyword>
<name>A0A379VHF3_SALET</name>
<evidence type="ECO:0000259" key="6">
    <source>
        <dbReference type="PROSITE" id="PS50249"/>
    </source>
</evidence>
<dbReference type="CDD" id="cd08071">
    <property type="entry name" value="MPN_DUF2466"/>
    <property type="match status" value="1"/>
</dbReference>
<evidence type="ECO:0000256" key="2">
    <source>
        <dbReference type="ARBA" id="ARBA00022723"/>
    </source>
</evidence>
<dbReference type="GO" id="GO:0008237">
    <property type="term" value="F:metallopeptidase activity"/>
    <property type="evidence" value="ECO:0007669"/>
    <property type="project" value="UniProtKB-KW"/>
</dbReference>
<sequence length="230" mass="25347">MNTVISLIPASAPDAPPALTPYAQRTIRRAVNLLDKHLRQPGVIFTSAASVRDWLRLQLSPLEREVFMVLFLNNQHQLLAHETLFTGGVSHTEVHPREVLRAAMRHNAAAVVLAHNHPSGDAEPSQADRLITTRLVNTLELVDIRVLDHFIVGHRISCPLPNGAGCENHQQAPGDDALLIPLLKENHNAPKPTLRACLGPAERYHALVWRSVSAGRLSPAFSARPRQPSR</sequence>
<evidence type="ECO:0000256" key="5">
    <source>
        <dbReference type="ARBA" id="ARBA00023049"/>
    </source>
</evidence>
<keyword evidence="1" id="KW-0645">Protease</keyword>
<dbReference type="PANTHER" id="PTHR30471">
    <property type="entry name" value="DNA REPAIR PROTEIN RADC"/>
    <property type="match status" value="1"/>
</dbReference>
<dbReference type="InterPro" id="IPR001405">
    <property type="entry name" value="UPF0758"/>
</dbReference>
<keyword evidence="2" id="KW-0479">Metal-binding</keyword>
<dbReference type="InterPro" id="IPR025657">
    <property type="entry name" value="RadC_JAB"/>
</dbReference>
<evidence type="ECO:0000313" key="7">
    <source>
        <dbReference type="EMBL" id="SUH06276.1"/>
    </source>
</evidence>
<evidence type="ECO:0000256" key="1">
    <source>
        <dbReference type="ARBA" id="ARBA00022670"/>
    </source>
</evidence>
<dbReference type="GO" id="GO:0006508">
    <property type="term" value="P:proteolysis"/>
    <property type="evidence" value="ECO:0007669"/>
    <property type="project" value="UniProtKB-KW"/>
</dbReference>
<gene>
    <name evidence="7" type="primary">ykfG</name>
    <name evidence="7" type="ORF">NCTC8256_00115</name>
</gene>
<dbReference type="EMBL" id="UGXR01000001">
    <property type="protein sequence ID" value="SUH06276.1"/>
    <property type="molecule type" value="Genomic_DNA"/>
</dbReference>
<accession>A0A379VHF3</accession>
<feature type="domain" description="MPN" evidence="6">
    <location>
        <begin position="43"/>
        <end position="165"/>
    </location>
</feature>
<dbReference type="PROSITE" id="PS01302">
    <property type="entry name" value="UPF0758"/>
    <property type="match status" value="1"/>
</dbReference>
<dbReference type="PANTHER" id="PTHR30471:SF3">
    <property type="entry name" value="UPF0758 PROTEIN YEES-RELATED"/>
    <property type="match status" value="1"/>
</dbReference>
<evidence type="ECO:0000256" key="4">
    <source>
        <dbReference type="ARBA" id="ARBA00022833"/>
    </source>
</evidence>